<protein>
    <submittedName>
        <fullName evidence="1">Uncharacterized protein</fullName>
    </submittedName>
</protein>
<evidence type="ECO:0000313" key="1">
    <source>
        <dbReference type="EMBL" id="KAK6731003.1"/>
    </source>
</evidence>
<reference evidence="1 2" key="1">
    <citation type="submission" date="2023-08" db="EMBL/GenBank/DDBJ databases">
        <title>A Necator americanus chromosomal reference genome.</title>
        <authorList>
            <person name="Ilik V."/>
            <person name="Petrzelkova K.J."/>
            <person name="Pardy F."/>
            <person name="Fuh T."/>
            <person name="Niatou-Singa F.S."/>
            <person name="Gouil Q."/>
            <person name="Baker L."/>
            <person name="Ritchie M.E."/>
            <person name="Jex A.R."/>
            <person name="Gazzola D."/>
            <person name="Li H."/>
            <person name="Toshio Fujiwara R."/>
            <person name="Zhan B."/>
            <person name="Aroian R.V."/>
            <person name="Pafco B."/>
            <person name="Schwarz E.M."/>
        </authorList>
    </citation>
    <scope>NUCLEOTIDE SEQUENCE [LARGE SCALE GENOMIC DNA]</scope>
    <source>
        <strain evidence="1 2">Aroian</strain>
        <tissue evidence="1">Whole animal</tissue>
    </source>
</reference>
<dbReference type="Proteomes" id="UP001303046">
    <property type="component" value="Unassembled WGS sequence"/>
</dbReference>
<gene>
    <name evidence="1" type="primary">Necator_chrI.g3589</name>
    <name evidence="1" type="ORF">RB195_007460</name>
</gene>
<proteinExistence type="predicted"/>
<sequence length="181" mass="20950">MQTEIPLCVHTCWSTDQKNVQWCRLRKKFAFASAETKSAAVCATRSLSNLSHEKRLRRKLRPRLQKKDCKNEWTSGAKELEEAWEDKNPRKASALLRQYSGKMKRCAPVLNTANGVAVGEATLPIWREHFKTLLNRRAPSAPELEHVHRPKYAVNEKPQTESKVLACIQKMKNEKIRCRRN</sequence>
<name>A0ABR1C037_NECAM</name>
<dbReference type="EMBL" id="JAVFWL010000001">
    <property type="protein sequence ID" value="KAK6731003.1"/>
    <property type="molecule type" value="Genomic_DNA"/>
</dbReference>
<organism evidence="1 2">
    <name type="scientific">Necator americanus</name>
    <name type="common">Human hookworm</name>
    <dbReference type="NCBI Taxonomy" id="51031"/>
    <lineage>
        <taxon>Eukaryota</taxon>
        <taxon>Metazoa</taxon>
        <taxon>Ecdysozoa</taxon>
        <taxon>Nematoda</taxon>
        <taxon>Chromadorea</taxon>
        <taxon>Rhabditida</taxon>
        <taxon>Rhabditina</taxon>
        <taxon>Rhabditomorpha</taxon>
        <taxon>Strongyloidea</taxon>
        <taxon>Ancylostomatidae</taxon>
        <taxon>Bunostominae</taxon>
        <taxon>Necator</taxon>
    </lineage>
</organism>
<comment type="caution">
    <text evidence="1">The sequence shown here is derived from an EMBL/GenBank/DDBJ whole genome shotgun (WGS) entry which is preliminary data.</text>
</comment>
<evidence type="ECO:0000313" key="2">
    <source>
        <dbReference type="Proteomes" id="UP001303046"/>
    </source>
</evidence>
<accession>A0ABR1C037</accession>
<keyword evidence="2" id="KW-1185">Reference proteome</keyword>